<organism evidence="8 9">
    <name type="scientific">Trichocoleus desertorum GB2-A4</name>
    <dbReference type="NCBI Taxonomy" id="2933944"/>
    <lineage>
        <taxon>Bacteria</taxon>
        <taxon>Bacillati</taxon>
        <taxon>Cyanobacteriota</taxon>
        <taxon>Cyanophyceae</taxon>
        <taxon>Leptolyngbyales</taxon>
        <taxon>Trichocoleusaceae</taxon>
        <taxon>Trichocoleus</taxon>
    </lineage>
</organism>
<keyword evidence="3 5" id="KW-0547">Nucleotide-binding</keyword>
<feature type="binding site" evidence="5">
    <location>
        <position position="31"/>
    </location>
    <ligand>
        <name>AMP</name>
        <dbReference type="ChEBI" id="CHEBI:456215"/>
    </ligand>
</feature>
<dbReference type="PRINTS" id="PR00094">
    <property type="entry name" value="ADENYLTKNASE"/>
</dbReference>
<accession>A0ABV0J8A3</accession>
<comment type="pathway">
    <text evidence="5">Purine metabolism; AMP biosynthesis via salvage pathway; AMP from ADP: step 1/1.</text>
</comment>
<comment type="similarity">
    <text evidence="5 6">Belongs to the adenylate kinase family.</text>
</comment>
<keyword evidence="5 7" id="KW-0067">ATP-binding</keyword>
<dbReference type="HAMAP" id="MF_00235">
    <property type="entry name" value="Adenylate_kinase_Adk"/>
    <property type="match status" value="1"/>
</dbReference>
<keyword evidence="9" id="KW-1185">Reference proteome</keyword>
<dbReference type="NCBIfam" id="NF001381">
    <property type="entry name" value="PRK00279.1-3"/>
    <property type="match status" value="1"/>
</dbReference>
<feature type="region of interest" description="NMP" evidence="5">
    <location>
        <begin position="30"/>
        <end position="59"/>
    </location>
</feature>
<evidence type="ECO:0000256" key="3">
    <source>
        <dbReference type="ARBA" id="ARBA00022741"/>
    </source>
</evidence>
<feature type="binding site" evidence="5">
    <location>
        <position position="129"/>
    </location>
    <ligand>
        <name>AMP</name>
        <dbReference type="ChEBI" id="CHEBI:456215"/>
    </ligand>
</feature>
<evidence type="ECO:0000313" key="9">
    <source>
        <dbReference type="Proteomes" id="UP001464891"/>
    </source>
</evidence>
<comment type="subunit">
    <text evidence="5 7">Monomer.</text>
</comment>
<dbReference type="InterPro" id="IPR000850">
    <property type="entry name" value="Adenylat/UMP-CMP_kin"/>
</dbReference>
<comment type="domain">
    <text evidence="5">Consists of three domains, a large central CORE domain and two small peripheral domains, NMPbind and LID, which undergo movements during catalysis. The LID domain closes over the site of phosphoryl transfer upon ATP binding. Assembling and dissambling the active center during each catalytic cycle provides an effective means to prevent ATP hydrolysis.</text>
</comment>
<keyword evidence="5" id="KW-0963">Cytoplasm</keyword>
<evidence type="ECO:0000256" key="2">
    <source>
        <dbReference type="ARBA" id="ARBA00022727"/>
    </source>
</evidence>
<feature type="binding site" evidence="5">
    <location>
        <position position="127"/>
    </location>
    <ligand>
        <name>ATP</name>
        <dbReference type="ChEBI" id="CHEBI:30616"/>
    </ligand>
</feature>
<dbReference type="NCBIfam" id="NF011104">
    <property type="entry name" value="PRK14531.1"/>
    <property type="match status" value="1"/>
</dbReference>
<feature type="binding site" evidence="5">
    <location>
        <position position="140"/>
    </location>
    <ligand>
        <name>AMP</name>
        <dbReference type="ChEBI" id="CHEBI:456215"/>
    </ligand>
</feature>
<feature type="binding site" evidence="5">
    <location>
        <begin position="57"/>
        <end position="59"/>
    </location>
    <ligand>
        <name>AMP</name>
        <dbReference type="ChEBI" id="CHEBI:456215"/>
    </ligand>
</feature>
<keyword evidence="4 5" id="KW-0418">Kinase</keyword>
<evidence type="ECO:0000256" key="5">
    <source>
        <dbReference type="HAMAP-Rule" id="MF_00235"/>
    </source>
</evidence>
<evidence type="ECO:0000256" key="1">
    <source>
        <dbReference type="ARBA" id="ARBA00022679"/>
    </source>
</evidence>
<dbReference type="GO" id="GO:0004017">
    <property type="term" value="F:AMP kinase activity"/>
    <property type="evidence" value="ECO:0007669"/>
    <property type="project" value="UniProtKB-EC"/>
</dbReference>
<dbReference type="Gene3D" id="3.40.50.300">
    <property type="entry name" value="P-loop containing nucleotide triphosphate hydrolases"/>
    <property type="match status" value="1"/>
</dbReference>
<evidence type="ECO:0000313" key="8">
    <source>
        <dbReference type="EMBL" id="MEP0818005.1"/>
    </source>
</evidence>
<dbReference type="EMBL" id="JAMPKM010000007">
    <property type="protein sequence ID" value="MEP0818005.1"/>
    <property type="molecule type" value="Genomic_DNA"/>
</dbReference>
<dbReference type="CDD" id="cd01428">
    <property type="entry name" value="ADK"/>
    <property type="match status" value="1"/>
</dbReference>
<sequence>MRLVILGGPGAGKGTQAQHLCRHFEIPLISTGEMLRQAIAAQTPLGQQVQAFVEKGELVPDETMIQLMRQRLLQADTSRGWLLEGHPRTAFQAEELDFLLEDLNQHLNQAIWLDAPDNVLMRRSIARQRSDDTPEVIQHRIESFRDYTMPMLDYYEHRDRLLKINSNQSIEQVHQEILQHLQ</sequence>
<comment type="caution">
    <text evidence="5">Lacks conserved residue(s) required for the propagation of feature annotation.</text>
</comment>
<comment type="caution">
    <text evidence="8">The sequence shown here is derived from an EMBL/GenBank/DDBJ whole genome shotgun (WGS) entry which is preliminary data.</text>
</comment>
<dbReference type="PANTHER" id="PTHR23359">
    <property type="entry name" value="NUCLEOTIDE KINASE"/>
    <property type="match status" value="1"/>
</dbReference>
<feature type="binding site" evidence="5">
    <location>
        <position position="92"/>
    </location>
    <ligand>
        <name>AMP</name>
        <dbReference type="ChEBI" id="CHEBI:456215"/>
    </ligand>
</feature>
<dbReference type="SUPFAM" id="SSF52540">
    <property type="entry name" value="P-loop containing nucleoside triphosphate hydrolases"/>
    <property type="match status" value="1"/>
</dbReference>
<feature type="binding site" evidence="5">
    <location>
        <begin position="10"/>
        <end position="15"/>
    </location>
    <ligand>
        <name>ATP</name>
        <dbReference type="ChEBI" id="CHEBI:30616"/>
    </ligand>
</feature>
<protein>
    <recommendedName>
        <fullName evidence="5 7">Adenylate kinase</fullName>
        <shortName evidence="5">AK</shortName>
        <ecNumber evidence="5 7">2.7.4.3</ecNumber>
    </recommendedName>
    <alternativeName>
        <fullName evidence="5">ATP-AMP transphosphorylase</fullName>
    </alternativeName>
    <alternativeName>
        <fullName evidence="5">ATP:AMP phosphotransferase</fullName>
    </alternativeName>
    <alternativeName>
        <fullName evidence="5">Adenylate monophosphate kinase</fullName>
    </alternativeName>
</protein>
<evidence type="ECO:0000256" key="4">
    <source>
        <dbReference type="ARBA" id="ARBA00022777"/>
    </source>
</evidence>
<comment type="function">
    <text evidence="5">Catalyzes the reversible transfer of the terminal phosphate group between ATP and AMP. Plays an important role in cellular energy homeostasis and in adenine nucleotide metabolism.</text>
</comment>
<evidence type="ECO:0000256" key="7">
    <source>
        <dbReference type="RuleBase" id="RU003331"/>
    </source>
</evidence>
<reference evidence="8 9" key="1">
    <citation type="submission" date="2022-04" db="EMBL/GenBank/DDBJ databases">
        <title>Positive selection, recombination, and allopatry shape intraspecific diversity of widespread and dominant cyanobacteria.</title>
        <authorList>
            <person name="Wei J."/>
            <person name="Shu W."/>
            <person name="Hu C."/>
        </authorList>
    </citation>
    <scope>NUCLEOTIDE SEQUENCE [LARGE SCALE GENOMIC DNA]</scope>
    <source>
        <strain evidence="8 9">GB2-A4</strain>
    </source>
</reference>
<name>A0ABV0J8A3_9CYAN</name>
<proteinExistence type="inferred from homology"/>
<dbReference type="RefSeq" id="WP_190432394.1">
    <property type="nucleotide sequence ID" value="NZ_JAMPKM010000007.1"/>
</dbReference>
<dbReference type="EC" id="2.7.4.3" evidence="5 7"/>
<evidence type="ECO:0000256" key="6">
    <source>
        <dbReference type="RuleBase" id="RU003330"/>
    </source>
</evidence>
<feature type="binding site" evidence="5">
    <location>
        <position position="168"/>
    </location>
    <ligand>
        <name>ATP</name>
        <dbReference type="ChEBI" id="CHEBI:30616"/>
    </ligand>
</feature>
<gene>
    <name evidence="5" type="primary">adk</name>
    <name evidence="8" type="ORF">NC998_12965</name>
</gene>
<keyword evidence="1 5" id="KW-0808">Transferase</keyword>
<dbReference type="Proteomes" id="UP001464891">
    <property type="component" value="Unassembled WGS sequence"/>
</dbReference>
<comment type="catalytic activity">
    <reaction evidence="5 7">
        <text>AMP + ATP = 2 ADP</text>
        <dbReference type="Rhea" id="RHEA:12973"/>
        <dbReference type="ChEBI" id="CHEBI:30616"/>
        <dbReference type="ChEBI" id="CHEBI:456215"/>
        <dbReference type="ChEBI" id="CHEBI:456216"/>
        <dbReference type="EC" id="2.7.4.3"/>
    </reaction>
</comment>
<dbReference type="Pfam" id="PF00406">
    <property type="entry name" value="ADK"/>
    <property type="match status" value="1"/>
</dbReference>
<keyword evidence="2 5" id="KW-0545">Nucleotide biosynthesis</keyword>
<comment type="subcellular location">
    <subcellularLocation>
        <location evidence="5 7">Cytoplasm</location>
    </subcellularLocation>
</comment>
<dbReference type="NCBIfam" id="NF011100">
    <property type="entry name" value="PRK14527.1"/>
    <property type="match status" value="1"/>
</dbReference>
<dbReference type="InterPro" id="IPR027417">
    <property type="entry name" value="P-loop_NTPase"/>
</dbReference>
<feature type="binding site" evidence="5">
    <location>
        <position position="36"/>
    </location>
    <ligand>
        <name>AMP</name>
        <dbReference type="ChEBI" id="CHEBI:456215"/>
    </ligand>
</feature>